<feature type="domain" description="Nitroreductase" evidence="4">
    <location>
        <begin position="42"/>
        <end position="206"/>
    </location>
</feature>
<organism evidence="5 6">
    <name type="scientific">Draconibacterium sediminis</name>
    <dbReference type="NCBI Taxonomy" id="1544798"/>
    <lineage>
        <taxon>Bacteria</taxon>
        <taxon>Pseudomonadati</taxon>
        <taxon>Bacteroidota</taxon>
        <taxon>Bacteroidia</taxon>
        <taxon>Marinilabiliales</taxon>
        <taxon>Prolixibacteraceae</taxon>
        <taxon>Draconibacterium</taxon>
    </lineage>
</organism>
<name>A0A0D8J887_9BACT</name>
<keyword evidence="1" id="KW-0285">Flavoprotein</keyword>
<dbReference type="SUPFAM" id="SSF55469">
    <property type="entry name" value="FMN-dependent nitroreductase-like"/>
    <property type="match status" value="1"/>
</dbReference>
<dbReference type="PANTHER" id="PTHR23026:SF90">
    <property type="entry name" value="IODOTYROSINE DEIODINASE 1"/>
    <property type="match status" value="1"/>
</dbReference>
<evidence type="ECO:0000313" key="5">
    <source>
        <dbReference type="EMBL" id="KJF42013.1"/>
    </source>
</evidence>
<evidence type="ECO:0000313" key="6">
    <source>
        <dbReference type="Proteomes" id="UP000032544"/>
    </source>
</evidence>
<evidence type="ECO:0000259" key="4">
    <source>
        <dbReference type="Pfam" id="PF00881"/>
    </source>
</evidence>
<dbReference type="STRING" id="1544798.LH29_22290"/>
<dbReference type="InterPro" id="IPR050627">
    <property type="entry name" value="Nitroreductase/BluB"/>
</dbReference>
<dbReference type="OrthoDB" id="9809288at2"/>
<dbReference type="InterPro" id="IPR000415">
    <property type="entry name" value="Nitroreductase-like"/>
</dbReference>
<dbReference type="Pfam" id="PF00881">
    <property type="entry name" value="Nitroreductase"/>
    <property type="match status" value="1"/>
</dbReference>
<dbReference type="EMBL" id="JRHC01000007">
    <property type="protein sequence ID" value="KJF42013.1"/>
    <property type="molecule type" value="Genomic_DNA"/>
</dbReference>
<accession>A0A0D8J887</accession>
<proteinExistence type="predicted"/>
<dbReference type="GO" id="GO:0016491">
    <property type="term" value="F:oxidoreductase activity"/>
    <property type="evidence" value="ECO:0007669"/>
    <property type="project" value="UniProtKB-KW"/>
</dbReference>
<keyword evidence="2" id="KW-0288">FMN</keyword>
<keyword evidence="6" id="KW-1185">Reference proteome</keyword>
<dbReference type="Gene3D" id="3.40.109.10">
    <property type="entry name" value="NADH Oxidase"/>
    <property type="match status" value="1"/>
</dbReference>
<sequence length="228" mass="25490">MNRRHSLKAGAALVTGLTLIPVVKSAGENLVSQTEDSFWEVIKKRRSVRAFKSDPVPEADLKKIVDASRMAPTAGNQQPWKFLVVTDKNKIEALKAAKLKETETYLKEEKKLAGEELKKQLSEYDKQLTGGYLSAPAYIVVLTDNNSRYPQYNHWDGPLAAGNLMLAARALGYGTVHITDSFSEELTRKVFNIPEYYTRVCITPVGVPVEWPEKEKQALGDFIVSNSF</sequence>
<keyword evidence="3" id="KW-0560">Oxidoreductase</keyword>
<evidence type="ECO:0000256" key="3">
    <source>
        <dbReference type="ARBA" id="ARBA00023002"/>
    </source>
</evidence>
<protein>
    <recommendedName>
        <fullName evidence="4">Nitroreductase domain-containing protein</fullName>
    </recommendedName>
</protein>
<dbReference type="AlphaFoldDB" id="A0A0D8J887"/>
<comment type="caution">
    <text evidence="5">The sequence shown here is derived from an EMBL/GenBank/DDBJ whole genome shotgun (WGS) entry which is preliminary data.</text>
</comment>
<dbReference type="Proteomes" id="UP000032544">
    <property type="component" value="Unassembled WGS sequence"/>
</dbReference>
<gene>
    <name evidence="5" type="ORF">LH29_22290</name>
</gene>
<evidence type="ECO:0000256" key="2">
    <source>
        <dbReference type="ARBA" id="ARBA00022643"/>
    </source>
</evidence>
<dbReference type="RefSeq" id="WP_045033343.1">
    <property type="nucleotide sequence ID" value="NZ_JRHC01000007.1"/>
</dbReference>
<dbReference type="InterPro" id="IPR029479">
    <property type="entry name" value="Nitroreductase"/>
</dbReference>
<evidence type="ECO:0000256" key="1">
    <source>
        <dbReference type="ARBA" id="ARBA00022630"/>
    </source>
</evidence>
<reference evidence="5 6" key="1">
    <citation type="submission" date="2014-09" db="EMBL/GenBank/DDBJ databases">
        <title>Draft Genome Sequence of Draconibacterium sp. JN14CK-3.</title>
        <authorList>
            <person name="Dong C."/>
            <person name="Lai Q."/>
            <person name="Shao Z."/>
        </authorList>
    </citation>
    <scope>NUCLEOTIDE SEQUENCE [LARGE SCALE GENOMIC DNA]</scope>
    <source>
        <strain evidence="5 6">JN14CK-3</strain>
    </source>
</reference>
<dbReference type="PANTHER" id="PTHR23026">
    <property type="entry name" value="NADPH NITROREDUCTASE"/>
    <property type="match status" value="1"/>
</dbReference>